<dbReference type="SUPFAM" id="SSF52096">
    <property type="entry name" value="ClpP/crotonase"/>
    <property type="match status" value="1"/>
</dbReference>
<evidence type="ECO:0000256" key="10">
    <source>
        <dbReference type="ARBA" id="ARBA00023239"/>
    </source>
</evidence>
<dbReference type="Pfam" id="PF00725">
    <property type="entry name" value="3HCDH"/>
    <property type="match status" value="1"/>
</dbReference>
<accession>A0A512MG55</accession>
<dbReference type="RefSeq" id="WP_146854872.1">
    <property type="nucleotide sequence ID" value="NZ_BKAG01000057.1"/>
</dbReference>
<dbReference type="InterPro" id="IPR008927">
    <property type="entry name" value="6-PGluconate_DH-like_C_sf"/>
</dbReference>
<evidence type="ECO:0000313" key="16">
    <source>
        <dbReference type="EMBL" id="GEP45717.1"/>
    </source>
</evidence>
<dbReference type="FunFam" id="3.40.50.720:FF:000009">
    <property type="entry name" value="Fatty oxidation complex, alpha subunit"/>
    <property type="match status" value="1"/>
</dbReference>
<keyword evidence="10" id="KW-0456">Lyase</keyword>
<feature type="domain" description="3-hydroxyacyl-CoA dehydrogenase NAD binding" evidence="15">
    <location>
        <begin position="323"/>
        <end position="500"/>
    </location>
</feature>
<comment type="caution">
    <text evidence="16">The sequence shown here is derived from an EMBL/GenBank/DDBJ whole genome shotgun (WGS) entry which is preliminary data.</text>
</comment>
<evidence type="ECO:0000313" key="17">
    <source>
        <dbReference type="Proteomes" id="UP000321577"/>
    </source>
</evidence>
<comment type="similarity">
    <text evidence="2">In the central section; belongs to the 3-hydroxyacyl-CoA dehydrogenase family.</text>
</comment>
<dbReference type="Pfam" id="PF02737">
    <property type="entry name" value="3HCDH_N"/>
    <property type="match status" value="1"/>
</dbReference>
<keyword evidence="6" id="KW-0442">Lipid degradation</keyword>
<gene>
    <name evidence="16" type="primary">fadJ</name>
    <name evidence="16" type="ORF">BGE01nite_50080</name>
</gene>
<keyword evidence="17" id="KW-1185">Reference proteome</keyword>
<dbReference type="InterPro" id="IPR036291">
    <property type="entry name" value="NAD(P)-bd_dom_sf"/>
</dbReference>
<dbReference type="EMBL" id="BKAG01000057">
    <property type="protein sequence ID" value="GEP45717.1"/>
    <property type="molecule type" value="Genomic_DNA"/>
</dbReference>
<dbReference type="InterPro" id="IPR006180">
    <property type="entry name" value="3-OHacyl-CoA_DH_CS"/>
</dbReference>
<proteinExistence type="inferred from homology"/>
<dbReference type="InterPro" id="IPR006176">
    <property type="entry name" value="3-OHacyl-CoA_DH_NAD-bd"/>
</dbReference>
<evidence type="ECO:0000256" key="9">
    <source>
        <dbReference type="ARBA" id="ARBA00023098"/>
    </source>
</evidence>
<dbReference type="PANTHER" id="PTHR43612:SF3">
    <property type="entry name" value="TRIFUNCTIONAL ENZYME SUBUNIT ALPHA, MITOCHONDRIAL"/>
    <property type="match status" value="1"/>
</dbReference>
<dbReference type="InterPro" id="IPR029045">
    <property type="entry name" value="ClpP/crotonase-like_dom_sf"/>
</dbReference>
<dbReference type="CDD" id="cd06558">
    <property type="entry name" value="crotonase-like"/>
    <property type="match status" value="1"/>
</dbReference>
<dbReference type="OrthoDB" id="9771883at2"/>
<comment type="catalytic activity">
    <reaction evidence="12">
        <text>a (3S)-3-hydroxyacyl-CoA + NAD(+) = a 3-oxoacyl-CoA + NADH + H(+)</text>
        <dbReference type="Rhea" id="RHEA:22432"/>
        <dbReference type="ChEBI" id="CHEBI:15378"/>
        <dbReference type="ChEBI" id="CHEBI:57318"/>
        <dbReference type="ChEBI" id="CHEBI:57540"/>
        <dbReference type="ChEBI" id="CHEBI:57945"/>
        <dbReference type="ChEBI" id="CHEBI:90726"/>
        <dbReference type="EC" id="1.1.1.35"/>
    </reaction>
</comment>
<dbReference type="GO" id="GO:0004300">
    <property type="term" value="F:enoyl-CoA hydratase activity"/>
    <property type="evidence" value="ECO:0007669"/>
    <property type="project" value="UniProtKB-EC"/>
</dbReference>
<evidence type="ECO:0000256" key="5">
    <source>
        <dbReference type="ARBA" id="ARBA00022832"/>
    </source>
</evidence>
<evidence type="ECO:0000256" key="6">
    <source>
        <dbReference type="ARBA" id="ARBA00022963"/>
    </source>
</evidence>
<comment type="similarity">
    <text evidence="3">In the N-terminal section; belongs to the enoyl-CoA hydratase/isomerase family.</text>
</comment>
<evidence type="ECO:0000256" key="1">
    <source>
        <dbReference type="ARBA" id="ARBA00005005"/>
    </source>
</evidence>
<dbReference type="PANTHER" id="PTHR43612">
    <property type="entry name" value="TRIFUNCTIONAL ENZYME SUBUNIT ALPHA"/>
    <property type="match status" value="1"/>
</dbReference>
<evidence type="ECO:0000256" key="3">
    <source>
        <dbReference type="ARBA" id="ARBA00008750"/>
    </source>
</evidence>
<evidence type="ECO:0000259" key="14">
    <source>
        <dbReference type="Pfam" id="PF00725"/>
    </source>
</evidence>
<reference evidence="16 17" key="1">
    <citation type="submission" date="2019-07" db="EMBL/GenBank/DDBJ databases">
        <title>Whole genome shotgun sequence of Brevifollis gellanilyticus NBRC 108608.</title>
        <authorList>
            <person name="Hosoyama A."/>
            <person name="Uohara A."/>
            <person name="Ohji S."/>
            <person name="Ichikawa N."/>
        </authorList>
    </citation>
    <scope>NUCLEOTIDE SEQUENCE [LARGE SCALE GENOMIC DNA]</scope>
    <source>
        <strain evidence="16 17">NBRC 108608</strain>
    </source>
</reference>
<dbReference type="AlphaFoldDB" id="A0A512MG55"/>
<dbReference type="PROSITE" id="PS00067">
    <property type="entry name" value="3HCDH"/>
    <property type="match status" value="1"/>
</dbReference>
<evidence type="ECO:0000256" key="2">
    <source>
        <dbReference type="ARBA" id="ARBA00007005"/>
    </source>
</evidence>
<evidence type="ECO:0000256" key="13">
    <source>
        <dbReference type="RuleBase" id="RU003707"/>
    </source>
</evidence>
<dbReference type="Gene3D" id="3.90.226.10">
    <property type="entry name" value="2-enoyl-CoA Hydratase, Chain A, domain 1"/>
    <property type="match status" value="1"/>
</dbReference>
<keyword evidence="5" id="KW-0276">Fatty acid metabolism</keyword>
<evidence type="ECO:0000256" key="4">
    <source>
        <dbReference type="ARBA" id="ARBA00012076"/>
    </source>
</evidence>
<dbReference type="UniPathway" id="UPA00659"/>
<dbReference type="Pfam" id="PF00378">
    <property type="entry name" value="ECH_1"/>
    <property type="match status" value="1"/>
</dbReference>
<dbReference type="GO" id="GO:0016509">
    <property type="term" value="F:long-chain (3S)-3-hydroxyacyl-CoA dehydrogenase (NAD+) activity"/>
    <property type="evidence" value="ECO:0007669"/>
    <property type="project" value="TreeGrafter"/>
</dbReference>
<dbReference type="InterPro" id="IPR001753">
    <property type="entry name" value="Enoyl-CoA_hydra/iso"/>
</dbReference>
<keyword evidence="7" id="KW-0560">Oxidoreductase</keyword>
<evidence type="ECO:0000256" key="8">
    <source>
        <dbReference type="ARBA" id="ARBA00023027"/>
    </source>
</evidence>
<feature type="domain" description="3-hydroxyacyl-CoA dehydrogenase C-terminal" evidence="14">
    <location>
        <begin position="503"/>
        <end position="596"/>
    </location>
</feature>
<name>A0A512MG55_9BACT</name>
<protein>
    <recommendedName>
        <fullName evidence="4">enoyl-CoA hydratase</fullName>
        <ecNumber evidence="4">4.2.1.17</ecNumber>
    </recommendedName>
</protein>
<sequence length="666" mass="73612">MKTHLLESLVIHPESEHSDAPLKHFRLEVDADHWAWITFDMAGSSANVWNTTTLREFNHCLDHVVHDSSVKGLFIRSAKDKVFIAGADLKTLRSSAARKLEELIDLGQATFNRLASMKMPKIALIHGACVGGGLELTLACDARIASDSDYTRLGLPETQIGLIPAWGGSTRLPKLLGLPKALDLILTGKLLKPSEAKRVGLVSAVAPREHLETVAKKMMSEVEHEMPVARFRDRLFAPFIASKARSVLHHKMRGLYAAPFRALEVVRRAPFTSMAKAMELEKHAILDLALTPETERLIDFFFRKEDASKKPWPTGVALTVHDVTVIGAGVMGSGIAHWIATRGNKVLMQDISTESLGKGIERIKGLLDEGLKRRAITKQNLRDTMDRIIPEHERVPLNHQQLVIEAATESMGVKKKIFADLAARASNDTILATNTSALSVRELAETVPHPERVIGLHFFNPVHRMPLVEIITTPHTSDDVIATMVSFVQRLGKVPVVVSDSPGFIVNRILVPYLMEAVHLHESGVPAELIDEAMLDYGMPMGPMRLLDEIGLDVAAHVGRTLDEAFPGRFAKTSMIHDMISQGKLGKKTGEGFYTYPDKHSHHTSFSEADHHLMERVRERLGGLIGEEARRISEEGIARSNEDIELAMTLGTGFPVLRPLLSPSMH</sequence>
<dbReference type="SUPFAM" id="SSF51735">
    <property type="entry name" value="NAD(P)-binding Rossmann-fold domains"/>
    <property type="match status" value="1"/>
</dbReference>
<organism evidence="16 17">
    <name type="scientific">Brevifollis gellanilyticus</name>
    <dbReference type="NCBI Taxonomy" id="748831"/>
    <lineage>
        <taxon>Bacteria</taxon>
        <taxon>Pseudomonadati</taxon>
        <taxon>Verrucomicrobiota</taxon>
        <taxon>Verrucomicrobiia</taxon>
        <taxon>Verrucomicrobiales</taxon>
        <taxon>Verrucomicrobiaceae</taxon>
    </lineage>
</organism>
<dbReference type="Proteomes" id="UP000321577">
    <property type="component" value="Unassembled WGS sequence"/>
</dbReference>
<dbReference type="EC" id="4.2.1.17" evidence="4"/>
<evidence type="ECO:0000259" key="15">
    <source>
        <dbReference type="Pfam" id="PF02737"/>
    </source>
</evidence>
<evidence type="ECO:0000256" key="12">
    <source>
        <dbReference type="ARBA" id="ARBA00049556"/>
    </source>
</evidence>
<keyword evidence="11" id="KW-0511">Multifunctional enzyme</keyword>
<comment type="similarity">
    <text evidence="13">Belongs to the enoyl-CoA hydratase/isomerase family.</text>
</comment>
<dbReference type="SUPFAM" id="SSF48179">
    <property type="entry name" value="6-phosphogluconate dehydrogenase C-terminal domain-like"/>
    <property type="match status" value="2"/>
</dbReference>
<dbReference type="Gene3D" id="3.40.50.720">
    <property type="entry name" value="NAD(P)-binding Rossmann-like Domain"/>
    <property type="match status" value="1"/>
</dbReference>
<comment type="pathway">
    <text evidence="1">Lipid metabolism; fatty acid beta-oxidation.</text>
</comment>
<evidence type="ECO:0000256" key="7">
    <source>
        <dbReference type="ARBA" id="ARBA00023002"/>
    </source>
</evidence>
<dbReference type="GO" id="GO:0070403">
    <property type="term" value="F:NAD+ binding"/>
    <property type="evidence" value="ECO:0007669"/>
    <property type="project" value="InterPro"/>
</dbReference>
<keyword evidence="9" id="KW-0443">Lipid metabolism</keyword>
<evidence type="ECO:0000256" key="11">
    <source>
        <dbReference type="ARBA" id="ARBA00023268"/>
    </source>
</evidence>
<dbReference type="PROSITE" id="PS00166">
    <property type="entry name" value="ENOYL_COA_HYDRATASE"/>
    <property type="match status" value="1"/>
</dbReference>
<dbReference type="Gene3D" id="1.10.1040.50">
    <property type="match status" value="1"/>
</dbReference>
<dbReference type="GO" id="GO:0006635">
    <property type="term" value="P:fatty acid beta-oxidation"/>
    <property type="evidence" value="ECO:0007669"/>
    <property type="project" value="UniProtKB-UniPathway"/>
</dbReference>
<dbReference type="InterPro" id="IPR018376">
    <property type="entry name" value="Enoyl-CoA_hyd/isom_CS"/>
</dbReference>
<keyword evidence="8" id="KW-0520">NAD</keyword>
<dbReference type="InterPro" id="IPR050136">
    <property type="entry name" value="FA_oxidation_alpha_subunit"/>
</dbReference>
<dbReference type="InterPro" id="IPR006108">
    <property type="entry name" value="3HC_DH_C"/>
</dbReference>